<comment type="caution">
    <text evidence="1">The sequence shown here is derived from an EMBL/GenBank/DDBJ whole genome shotgun (WGS) entry which is preliminary data.</text>
</comment>
<dbReference type="EMBL" id="RYFC01000003">
    <property type="protein sequence ID" value="RTZ46264.1"/>
    <property type="molecule type" value="Genomic_DNA"/>
</dbReference>
<sequence length="64" mass="7704">MAYYETEDQQFVDFFSKYYTENMKKDDLTEKIDDTAFKIAVYHPEGSEKHLYPALKNLKNSVWK</sequence>
<gene>
    <name evidence="1" type="ORF">EJ377_17900</name>
</gene>
<dbReference type="Gene3D" id="3.30.1240.10">
    <property type="match status" value="1"/>
</dbReference>
<evidence type="ECO:0000313" key="2">
    <source>
        <dbReference type="Proteomes" id="UP000276953"/>
    </source>
</evidence>
<dbReference type="Proteomes" id="UP000276953">
    <property type="component" value="Unassembled WGS sequence"/>
</dbReference>
<protein>
    <submittedName>
        <fullName evidence="1">Uncharacterized protein</fullName>
    </submittedName>
</protein>
<accession>A0A3S0N1N6</accession>
<reference evidence="1 2" key="1">
    <citation type="submission" date="2018-12" db="EMBL/GenBank/DDBJ databases">
        <title>Draft Genome Sequence of Chryseobacterium arthrosphaerae strain ED882-96 Isolated from the Blood of a Patient with Liver Cirrhosis in Taiwan.</title>
        <authorList>
            <person name="Lin J.-N."/>
            <person name="Lai C.-H."/>
            <person name="Yang C.-H."/>
            <person name="Huang Y.-H."/>
        </authorList>
    </citation>
    <scope>NUCLEOTIDE SEQUENCE [LARGE SCALE GENOMIC DNA]</scope>
    <source>
        <strain evidence="1 2">ED882-96</strain>
    </source>
</reference>
<evidence type="ECO:0000313" key="1">
    <source>
        <dbReference type="EMBL" id="RTZ46264.1"/>
    </source>
</evidence>
<name>A0A3S0N1N6_9FLAO</name>
<proteinExistence type="predicted"/>
<organism evidence="1 2">
    <name type="scientific">Chryseobacterium arthrosphaerae</name>
    <dbReference type="NCBI Taxonomy" id="651561"/>
    <lineage>
        <taxon>Bacteria</taxon>
        <taxon>Pseudomonadati</taxon>
        <taxon>Bacteroidota</taxon>
        <taxon>Flavobacteriia</taxon>
        <taxon>Flavobacteriales</taxon>
        <taxon>Weeksellaceae</taxon>
        <taxon>Chryseobacterium group</taxon>
        <taxon>Chryseobacterium</taxon>
    </lineage>
</organism>
<dbReference type="AlphaFoldDB" id="A0A3S0N1N6"/>